<protein>
    <recommendedName>
        <fullName evidence="1">Protein kinase domain-containing protein</fullName>
    </recommendedName>
</protein>
<name>A0A165TP92_9APHY</name>
<evidence type="ECO:0000313" key="3">
    <source>
        <dbReference type="Proteomes" id="UP000076727"/>
    </source>
</evidence>
<dbReference type="GO" id="GO:0004672">
    <property type="term" value="F:protein kinase activity"/>
    <property type="evidence" value="ECO:0007669"/>
    <property type="project" value="InterPro"/>
</dbReference>
<dbReference type="Pfam" id="PF17667">
    <property type="entry name" value="Pkinase_fungal"/>
    <property type="match status" value="1"/>
</dbReference>
<reference evidence="2 3" key="1">
    <citation type="journal article" date="2016" name="Mol. Biol. Evol.">
        <title>Comparative Genomics of Early-Diverging Mushroom-Forming Fungi Provides Insights into the Origins of Lignocellulose Decay Capabilities.</title>
        <authorList>
            <person name="Nagy L.G."/>
            <person name="Riley R."/>
            <person name="Tritt A."/>
            <person name="Adam C."/>
            <person name="Daum C."/>
            <person name="Floudas D."/>
            <person name="Sun H."/>
            <person name="Yadav J.S."/>
            <person name="Pangilinan J."/>
            <person name="Larsson K.H."/>
            <person name="Matsuura K."/>
            <person name="Barry K."/>
            <person name="Labutti K."/>
            <person name="Kuo R."/>
            <person name="Ohm R.A."/>
            <person name="Bhattacharya S.S."/>
            <person name="Shirouzu T."/>
            <person name="Yoshinaga Y."/>
            <person name="Martin F.M."/>
            <person name="Grigoriev I.V."/>
            <person name="Hibbett D.S."/>
        </authorList>
    </citation>
    <scope>NUCLEOTIDE SEQUENCE [LARGE SCALE GENOMIC DNA]</scope>
    <source>
        <strain evidence="2 3">L-15889</strain>
    </source>
</reference>
<dbReference type="InterPro" id="IPR011009">
    <property type="entry name" value="Kinase-like_dom_sf"/>
</dbReference>
<sequence length="117" mass="13528">MNDCIYCHHLLWEGNGEVEHTDISLANLGVDPDTLEMKLRDFDLARLVRVRDSTGPQGTERTGTTPFMAIELLEKDYWTGKIERLYRHDLEGFVWVVAYYAWAYDQGQELAESPVYA</sequence>
<proteinExistence type="predicted"/>
<dbReference type="InterPro" id="IPR040976">
    <property type="entry name" value="Pkinase_fungal"/>
</dbReference>
<dbReference type="PANTHER" id="PTHR38248:SF2">
    <property type="entry name" value="FUNK1 11"/>
    <property type="match status" value="1"/>
</dbReference>
<organism evidence="2 3">
    <name type="scientific">Daedalea quercina L-15889</name>
    <dbReference type="NCBI Taxonomy" id="1314783"/>
    <lineage>
        <taxon>Eukaryota</taxon>
        <taxon>Fungi</taxon>
        <taxon>Dikarya</taxon>
        <taxon>Basidiomycota</taxon>
        <taxon>Agaricomycotina</taxon>
        <taxon>Agaricomycetes</taxon>
        <taxon>Polyporales</taxon>
        <taxon>Fomitopsis</taxon>
    </lineage>
</organism>
<dbReference type="GO" id="GO:0005524">
    <property type="term" value="F:ATP binding"/>
    <property type="evidence" value="ECO:0007669"/>
    <property type="project" value="InterPro"/>
</dbReference>
<feature type="domain" description="Protein kinase" evidence="1">
    <location>
        <begin position="1"/>
        <end position="117"/>
    </location>
</feature>
<dbReference type="PANTHER" id="PTHR38248">
    <property type="entry name" value="FUNK1 6"/>
    <property type="match status" value="1"/>
</dbReference>
<dbReference type="InterPro" id="IPR000719">
    <property type="entry name" value="Prot_kinase_dom"/>
</dbReference>
<keyword evidence="3" id="KW-1185">Reference proteome</keyword>
<dbReference type="OrthoDB" id="5584477at2759"/>
<dbReference type="EMBL" id="KV429035">
    <property type="protein sequence ID" value="KZT73738.1"/>
    <property type="molecule type" value="Genomic_DNA"/>
</dbReference>
<evidence type="ECO:0000259" key="1">
    <source>
        <dbReference type="PROSITE" id="PS50011"/>
    </source>
</evidence>
<dbReference type="Gene3D" id="1.10.510.10">
    <property type="entry name" value="Transferase(Phosphotransferase) domain 1"/>
    <property type="match status" value="1"/>
</dbReference>
<accession>A0A165TP92</accession>
<dbReference type="AlphaFoldDB" id="A0A165TP92"/>
<dbReference type="PROSITE" id="PS50011">
    <property type="entry name" value="PROTEIN_KINASE_DOM"/>
    <property type="match status" value="1"/>
</dbReference>
<gene>
    <name evidence="2" type="ORF">DAEQUDRAFT_721192</name>
</gene>
<evidence type="ECO:0000313" key="2">
    <source>
        <dbReference type="EMBL" id="KZT73738.1"/>
    </source>
</evidence>
<dbReference type="SUPFAM" id="SSF56112">
    <property type="entry name" value="Protein kinase-like (PK-like)"/>
    <property type="match status" value="1"/>
</dbReference>
<dbReference type="Proteomes" id="UP000076727">
    <property type="component" value="Unassembled WGS sequence"/>
</dbReference>